<keyword evidence="2" id="KW-1185">Reference proteome</keyword>
<name>A0A3N4IU19_9PEZI</name>
<organism evidence="1 2">
    <name type="scientific">Choiromyces venosus 120613-1</name>
    <dbReference type="NCBI Taxonomy" id="1336337"/>
    <lineage>
        <taxon>Eukaryota</taxon>
        <taxon>Fungi</taxon>
        <taxon>Dikarya</taxon>
        <taxon>Ascomycota</taxon>
        <taxon>Pezizomycotina</taxon>
        <taxon>Pezizomycetes</taxon>
        <taxon>Pezizales</taxon>
        <taxon>Tuberaceae</taxon>
        <taxon>Choiromyces</taxon>
    </lineage>
</organism>
<sequence length="165" mass="18994">MPKYHLLCHASYWIKQYRVPGNFHMEEEKAMNSSVQQQVEHSNHYTPSKDLDHQFAADIGLKSLLQGGVWVDPVSHQLCSAGSGLQNLSHDNSLIQLLQDKLQQKRKNFLLQQLKDVLRITIETPTLQQSDILIKQVKVLKEMTKSYERSKIGLLGFISQYYQDG</sequence>
<dbReference type="EMBL" id="ML120596">
    <property type="protein sequence ID" value="RPA89276.1"/>
    <property type="molecule type" value="Genomic_DNA"/>
</dbReference>
<accession>A0A3N4IU19</accession>
<evidence type="ECO:0000313" key="2">
    <source>
        <dbReference type="Proteomes" id="UP000276215"/>
    </source>
</evidence>
<reference evidence="1 2" key="1">
    <citation type="journal article" date="2018" name="Nat. Ecol. Evol.">
        <title>Pezizomycetes genomes reveal the molecular basis of ectomycorrhizal truffle lifestyle.</title>
        <authorList>
            <person name="Murat C."/>
            <person name="Payen T."/>
            <person name="Noel B."/>
            <person name="Kuo A."/>
            <person name="Morin E."/>
            <person name="Chen J."/>
            <person name="Kohler A."/>
            <person name="Krizsan K."/>
            <person name="Balestrini R."/>
            <person name="Da Silva C."/>
            <person name="Montanini B."/>
            <person name="Hainaut M."/>
            <person name="Levati E."/>
            <person name="Barry K.W."/>
            <person name="Belfiori B."/>
            <person name="Cichocki N."/>
            <person name="Clum A."/>
            <person name="Dockter R.B."/>
            <person name="Fauchery L."/>
            <person name="Guy J."/>
            <person name="Iotti M."/>
            <person name="Le Tacon F."/>
            <person name="Lindquist E.A."/>
            <person name="Lipzen A."/>
            <person name="Malagnac F."/>
            <person name="Mello A."/>
            <person name="Molinier V."/>
            <person name="Miyauchi S."/>
            <person name="Poulain J."/>
            <person name="Riccioni C."/>
            <person name="Rubini A."/>
            <person name="Sitrit Y."/>
            <person name="Splivallo R."/>
            <person name="Traeger S."/>
            <person name="Wang M."/>
            <person name="Zifcakova L."/>
            <person name="Wipf D."/>
            <person name="Zambonelli A."/>
            <person name="Paolocci F."/>
            <person name="Nowrousian M."/>
            <person name="Ottonello S."/>
            <person name="Baldrian P."/>
            <person name="Spatafora J.W."/>
            <person name="Henrissat B."/>
            <person name="Nagy L.G."/>
            <person name="Aury J.M."/>
            <person name="Wincker P."/>
            <person name="Grigoriev I.V."/>
            <person name="Bonfante P."/>
            <person name="Martin F.M."/>
        </authorList>
    </citation>
    <scope>NUCLEOTIDE SEQUENCE [LARGE SCALE GENOMIC DNA]</scope>
    <source>
        <strain evidence="1 2">120613-1</strain>
    </source>
</reference>
<evidence type="ECO:0000313" key="1">
    <source>
        <dbReference type="EMBL" id="RPA89276.1"/>
    </source>
</evidence>
<protein>
    <submittedName>
        <fullName evidence="1">Uncharacterized protein</fullName>
    </submittedName>
</protein>
<proteinExistence type="predicted"/>
<dbReference type="OrthoDB" id="2506088at2759"/>
<dbReference type="Proteomes" id="UP000276215">
    <property type="component" value="Unassembled WGS sequence"/>
</dbReference>
<dbReference type="AlphaFoldDB" id="A0A3N4IU19"/>
<gene>
    <name evidence="1" type="ORF">L873DRAFT_1849373</name>
</gene>